<reference evidence="4 5" key="1">
    <citation type="submission" date="2021-03" db="EMBL/GenBank/DDBJ databases">
        <title>Antimicrobial resistance genes in bacteria isolated from Japanese honey, and their potential for conferring macrolide and lincosamide resistance in the American foulbrood pathogen Paenibacillus larvae.</title>
        <authorList>
            <person name="Okamoto M."/>
            <person name="Kumagai M."/>
            <person name="Kanamori H."/>
            <person name="Takamatsu D."/>
        </authorList>
    </citation>
    <scope>NUCLEOTIDE SEQUENCE [LARGE SCALE GENOMIC DNA]</scope>
    <source>
        <strain evidence="4 5">J34TS1</strain>
    </source>
</reference>
<dbReference type="PANTHER" id="PTHR40070">
    <property type="entry name" value="UPF0478 PROTEIN YTXG"/>
    <property type="match status" value="1"/>
</dbReference>
<accession>A0A919YGM3</accession>
<dbReference type="PANTHER" id="PTHR40070:SF1">
    <property type="entry name" value="UPF0478 PROTEIN YTXG"/>
    <property type="match status" value="1"/>
</dbReference>
<evidence type="ECO:0000256" key="1">
    <source>
        <dbReference type="SAM" id="Coils"/>
    </source>
</evidence>
<evidence type="ECO:0000256" key="2">
    <source>
        <dbReference type="SAM" id="MobiDB-lite"/>
    </source>
</evidence>
<feature type="region of interest" description="Disordered" evidence="2">
    <location>
        <begin position="108"/>
        <end position="149"/>
    </location>
</feature>
<protein>
    <recommendedName>
        <fullName evidence="6">DUF948 domain-containing protein</fullName>
    </recommendedName>
</protein>
<sequence length="166" mass="17815">MLVGVSVAVIAAAFVVLVIYLVKTLVAAKDSLEQAAKTLQEIQQTVDELGYEVKQVVRQASEVTADVQHKMKLIDPVMDSVNHVGEALSEITLAAKQASAAMVQGFRQTKARRGVRPSAARPASPAPEERPQSSYTAGGEAASKKSDPGWMKWADIAATVWQKVRS</sequence>
<evidence type="ECO:0000313" key="5">
    <source>
        <dbReference type="Proteomes" id="UP000682811"/>
    </source>
</evidence>
<dbReference type="Proteomes" id="UP000682811">
    <property type="component" value="Unassembled WGS sequence"/>
</dbReference>
<keyword evidence="3" id="KW-0812">Transmembrane</keyword>
<evidence type="ECO:0000256" key="3">
    <source>
        <dbReference type="SAM" id="Phobius"/>
    </source>
</evidence>
<dbReference type="EMBL" id="BORT01000013">
    <property type="protein sequence ID" value="GIO48345.1"/>
    <property type="molecule type" value="Genomic_DNA"/>
</dbReference>
<keyword evidence="5" id="KW-1185">Reference proteome</keyword>
<dbReference type="RefSeq" id="WP_212979017.1">
    <property type="nucleotide sequence ID" value="NZ_AP025343.1"/>
</dbReference>
<keyword evidence="3" id="KW-1133">Transmembrane helix</keyword>
<comment type="caution">
    <text evidence="4">The sequence shown here is derived from an EMBL/GenBank/DDBJ whole genome shotgun (WGS) entry which is preliminary data.</text>
</comment>
<keyword evidence="3" id="KW-0472">Membrane</keyword>
<organism evidence="4 5">
    <name type="scientific">Paenibacillus azoreducens</name>
    <dbReference type="NCBI Taxonomy" id="116718"/>
    <lineage>
        <taxon>Bacteria</taxon>
        <taxon>Bacillati</taxon>
        <taxon>Bacillota</taxon>
        <taxon>Bacilli</taxon>
        <taxon>Bacillales</taxon>
        <taxon>Paenibacillaceae</taxon>
        <taxon>Paenibacillus</taxon>
    </lineage>
</organism>
<evidence type="ECO:0008006" key="6">
    <source>
        <dbReference type="Google" id="ProtNLM"/>
    </source>
</evidence>
<feature type="transmembrane region" description="Helical" evidence="3">
    <location>
        <begin position="6"/>
        <end position="28"/>
    </location>
</feature>
<keyword evidence="1" id="KW-0175">Coiled coil</keyword>
<dbReference type="InterPro" id="IPR009293">
    <property type="entry name" value="UPF0478"/>
</dbReference>
<dbReference type="SUPFAM" id="SSF58104">
    <property type="entry name" value="Methyl-accepting chemotaxis protein (MCP) signaling domain"/>
    <property type="match status" value="1"/>
</dbReference>
<name>A0A919YGM3_9BACL</name>
<feature type="coiled-coil region" evidence="1">
    <location>
        <begin position="22"/>
        <end position="52"/>
    </location>
</feature>
<dbReference type="Pfam" id="PF06103">
    <property type="entry name" value="DUF948"/>
    <property type="match status" value="1"/>
</dbReference>
<gene>
    <name evidence="4" type="ORF">J34TS1_31100</name>
</gene>
<dbReference type="AlphaFoldDB" id="A0A919YGM3"/>
<evidence type="ECO:0000313" key="4">
    <source>
        <dbReference type="EMBL" id="GIO48345.1"/>
    </source>
</evidence>
<proteinExistence type="predicted"/>